<organism evidence="1 2">
    <name type="scientific">Zarea fungicola</name>
    <dbReference type="NCBI Taxonomy" id="93591"/>
    <lineage>
        <taxon>Eukaryota</taxon>
        <taxon>Fungi</taxon>
        <taxon>Dikarya</taxon>
        <taxon>Ascomycota</taxon>
        <taxon>Pezizomycotina</taxon>
        <taxon>Sordariomycetes</taxon>
        <taxon>Hypocreomycetidae</taxon>
        <taxon>Hypocreales</taxon>
        <taxon>Cordycipitaceae</taxon>
        <taxon>Zarea</taxon>
    </lineage>
</organism>
<gene>
    <name evidence="1" type="ORF">NQ176_g701</name>
</gene>
<name>A0ACC1NWH5_9HYPO</name>
<reference evidence="1" key="1">
    <citation type="submission" date="2022-08" db="EMBL/GenBank/DDBJ databases">
        <title>Genome Sequence of Lecanicillium fungicola.</title>
        <authorList>
            <person name="Buettner E."/>
        </authorList>
    </citation>
    <scope>NUCLEOTIDE SEQUENCE</scope>
    <source>
        <strain evidence="1">Babe33</strain>
    </source>
</reference>
<dbReference type="EMBL" id="JANJQO010000030">
    <property type="protein sequence ID" value="KAJ2983414.1"/>
    <property type="molecule type" value="Genomic_DNA"/>
</dbReference>
<accession>A0ACC1NWH5</accession>
<sequence>MSDSTRTGDLDHLDGAALLAKLIAISQNEVDAAVSSATDAEVGLNEQQLTQLVRDRATEAPVVDAITLILSKPVTSAASFRTAWTAVSILTELPLDVLPLYRKALVNLSEMDIESQPPGIGLSMLRSQGSDILRFLDNPDQAWTPQHKGDWMAERSLTERVDSAEAMRPHLNGLLSWLCDVNWPPFSGCRKQLARFPEVAVPAIRELLATETDDLEWLTRMIEFVHDEVPVGELWDTMRAEVEAKVDRDATDEDVKELSEVAETWLRVLDKSKGKQA</sequence>
<proteinExistence type="predicted"/>
<comment type="caution">
    <text evidence="1">The sequence shown here is derived from an EMBL/GenBank/DDBJ whole genome shotgun (WGS) entry which is preliminary data.</text>
</comment>
<evidence type="ECO:0000313" key="2">
    <source>
        <dbReference type="Proteomes" id="UP001143910"/>
    </source>
</evidence>
<keyword evidence="2" id="KW-1185">Reference proteome</keyword>
<protein>
    <submittedName>
        <fullName evidence="1">Uncharacterized protein</fullName>
    </submittedName>
</protein>
<dbReference type="Proteomes" id="UP001143910">
    <property type="component" value="Unassembled WGS sequence"/>
</dbReference>
<evidence type="ECO:0000313" key="1">
    <source>
        <dbReference type="EMBL" id="KAJ2983414.1"/>
    </source>
</evidence>